<dbReference type="PANTHER" id="PTHR14187:SF5">
    <property type="entry name" value="HEAT SHOCK 70 KDA PROTEIN 12A"/>
    <property type="match status" value="1"/>
</dbReference>
<dbReference type="PANTHER" id="PTHR14187">
    <property type="entry name" value="ALPHA KINASE/ELONGATION FACTOR 2 KINASE"/>
    <property type="match status" value="1"/>
</dbReference>
<protein>
    <submittedName>
        <fullName evidence="1">Uncharacterized protein</fullName>
    </submittedName>
</protein>
<comment type="caution">
    <text evidence="1">The sequence shown here is derived from an EMBL/GenBank/DDBJ whole genome shotgun (WGS) entry which is preliminary data.</text>
</comment>
<evidence type="ECO:0000313" key="2">
    <source>
        <dbReference type="Proteomes" id="UP000274822"/>
    </source>
</evidence>
<sequence>MAAPANSSAFNLADYPVIIGIDFGTTFSGCCYAFTQNEEVIDITKWPKQNNNVYPKTPTLAYYKRGSKDLVDWGHGARRAAFKPNTQDHVLLSKFKLYLDENLQLEPLPNNLNVVEVIGDYLRAFHSHVTTELQKGFAGNYDPTKFRYVSISRRGGVGVDGENWRDDGGGVIRLL</sequence>
<dbReference type="Proteomes" id="UP000274822">
    <property type="component" value="Unassembled WGS sequence"/>
</dbReference>
<organism evidence="1 2">
    <name type="scientific">Jimgerdemannia flammicorona</name>
    <dbReference type="NCBI Taxonomy" id="994334"/>
    <lineage>
        <taxon>Eukaryota</taxon>
        <taxon>Fungi</taxon>
        <taxon>Fungi incertae sedis</taxon>
        <taxon>Mucoromycota</taxon>
        <taxon>Mucoromycotina</taxon>
        <taxon>Endogonomycetes</taxon>
        <taxon>Endogonales</taxon>
        <taxon>Endogonaceae</taxon>
        <taxon>Jimgerdemannia</taxon>
    </lineage>
</organism>
<accession>A0A433PY05</accession>
<evidence type="ECO:0000313" key="1">
    <source>
        <dbReference type="EMBL" id="RUS22416.1"/>
    </source>
</evidence>
<dbReference type="InterPro" id="IPR043129">
    <property type="entry name" value="ATPase_NBD"/>
</dbReference>
<proteinExistence type="predicted"/>
<dbReference type="Gene3D" id="3.30.420.40">
    <property type="match status" value="1"/>
</dbReference>
<keyword evidence="2" id="KW-1185">Reference proteome</keyword>
<gene>
    <name evidence="1" type="ORF">BC938DRAFT_475246</name>
</gene>
<dbReference type="AlphaFoldDB" id="A0A433PY05"/>
<name>A0A433PY05_9FUNG</name>
<reference evidence="1 2" key="1">
    <citation type="journal article" date="2018" name="New Phytol.">
        <title>Phylogenomics of Endogonaceae and evolution of mycorrhizas within Mucoromycota.</title>
        <authorList>
            <person name="Chang Y."/>
            <person name="Desiro A."/>
            <person name="Na H."/>
            <person name="Sandor L."/>
            <person name="Lipzen A."/>
            <person name="Clum A."/>
            <person name="Barry K."/>
            <person name="Grigoriev I.V."/>
            <person name="Martin F.M."/>
            <person name="Stajich J.E."/>
            <person name="Smith M.E."/>
            <person name="Bonito G."/>
            <person name="Spatafora J.W."/>
        </authorList>
    </citation>
    <scope>NUCLEOTIDE SEQUENCE [LARGE SCALE GENOMIC DNA]</scope>
    <source>
        <strain evidence="1 2">AD002</strain>
    </source>
</reference>
<dbReference type="EMBL" id="RBNJ01020158">
    <property type="protein sequence ID" value="RUS22416.1"/>
    <property type="molecule type" value="Genomic_DNA"/>
</dbReference>
<dbReference type="SUPFAM" id="SSF53067">
    <property type="entry name" value="Actin-like ATPase domain"/>
    <property type="match status" value="1"/>
</dbReference>